<dbReference type="RefSeq" id="WP_241369405.1">
    <property type="nucleotide sequence ID" value="NZ_JAKZFC010000003.1"/>
</dbReference>
<dbReference type="EMBL" id="JAKZFC010000003">
    <property type="protein sequence ID" value="MCH7322344.1"/>
    <property type="molecule type" value="Genomic_DNA"/>
</dbReference>
<evidence type="ECO:0000313" key="1">
    <source>
        <dbReference type="EMBL" id="MCH7322344.1"/>
    </source>
</evidence>
<proteinExistence type="predicted"/>
<accession>A0ABS9UDY4</accession>
<gene>
    <name evidence="1" type="ORF">LZ480_10620</name>
</gene>
<keyword evidence="2" id="KW-1185">Reference proteome</keyword>
<organism evidence="1 2">
    <name type="scientific">Solibacillus palustris</name>
    <dbReference type="NCBI Taxonomy" id="2908203"/>
    <lineage>
        <taxon>Bacteria</taxon>
        <taxon>Bacillati</taxon>
        <taxon>Bacillota</taxon>
        <taxon>Bacilli</taxon>
        <taxon>Bacillales</taxon>
        <taxon>Caryophanaceae</taxon>
        <taxon>Solibacillus</taxon>
    </lineage>
</organism>
<comment type="caution">
    <text evidence="1">The sequence shown here is derived from an EMBL/GenBank/DDBJ whole genome shotgun (WGS) entry which is preliminary data.</text>
</comment>
<name>A0ABS9UDY4_9BACL</name>
<evidence type="ECO:0000313" key="2">
    <source>
        <dbReference type="Proteomes" id="UP001316087"/>
    </source>
</evidence>
<reference evidence="1 2" key="1">
    <citation type="submission" date="2022-03" db="EMBL/GenBank/DDBJ databases">
        <authorList>
            <person name="Jo J.-H."/>
            <person name="Im W.-T."/>
        </authorList>
    </citation>
    <scope>NUCLEOTIDE SEQUENCE [LARGE SCALE GENOMIC DNA]</scope>
    <source>
        <strain evidence="1 2">MA9</strain>
    </source>
</reference>
<sequence length="50" mass="5912">MVRLQTTQMIDEKVKDYLLVTIENHLPEEQKLQAVIISWGLYKYICKKCG</sequence>
<dbReference type="Proteomes" id="UP001316087">
    <property type="component" value="Unassembled WGS sequence"/>
</dbReference>
<protein>
    <submittedName>
        <fullName evidence="1">Uncharacterized protein</fullName>
    </submittedName>
</protein>